<proteinExistence type="predicted"/>
<accession>A0A9P4M0H5</accession>
<comment type="caution">
    <text evidence="2">The sequence shown here is derived from an EMBL/GenBank/DDBJ whole genome shotgun (WGS) entry which is preliminary data.</text>
</comment>
<feature type="compositionally biased region" description="Low complexity" evidence="1">
    <location>
        <begin position="11"/>
        <end position="33"/>
    </location>
</feature>
<feature type="compositionally biased region" description="Basic and acidic residues" evidence="1">
    <location>
        <begin position="205"/>
        <end position="244"/>
    </location>
</feature>
<protein>
    <recommendedName>
        <fullName evidence="4">RRM domain-containing protein</fullName>
    </recommendedName>
</protein>
<keyword evidence="3" id="KW-1185">Reference proteome</keyword>
<dbReference type="Proteomes" id="UP000799776">
    <property type="component" value="Unassembled WGS sequence"/>
</dbReference>
<evidence type="ECO:0000313" key="3">
    <source>
        <dbReference type="Proteomes" id="UP000799776"/>
    </source>
</evidence>
<evidence type="ECO:0000256" key="1">
    <source>
        <dbReference type="SAM" id="MobiDB-lite"/>
    </source>
</evidence>
<evidence type="ECO:0008006" key="4">
    <source>
        <dbReference type="Google" id="ProtNLM"/>
    </source>
</evidence>
<dbReference type="GO" id="GO:0003676">
    <property type="term" value="F:nucleic acid binding"/>
    <property type="evidence" value="ECO:0007669"/>
    <property type="project" value="InterPro"/>
</dbReference>
<dbReference type="SUPFAM" id="SSF54928">
    <property type="entry name" value="RNA-binding domain, RBD"/>
    <property type="match status" value="1"/>
</dbReference>
<name>A0A9P4M0H5_9PEZI</name>
<dbReference type="InterPro" id="IPR035979">
    <property type="entry name" value="RBD_domain_sf"/>
</dbReference>
<organism evidence="2 3">
    <name type="scientific">Saccharata proteae CBS 121410</name>
    <dbReference type="NCBI Taxonomy" id="1314787"/>
    <lineage>
        <taxon>Eukaryota</taxon>
        <taxon>Fungi</taxon>
        <taxon>Dikarya</taxon>
        <taxon>Ascomycota</taxon>
        <taxon>Pezizomycotina</taxon>
        <taxon>Dothideomycetes</taxon>
        <taxon>Dothideomycetes incertae sedis</taxon>
        <taxon>Botryosphaeriales</taxon>
        <taxon>Saccharataceae</taxon>
        <taxon>Saccharata</taxon>
    </lineage>
</organism>
<sequence>MGPTQHTTAKPATTPLQSSPASTSSPTILSTSPHLNGTHDLSPSPTRLLLIRPFTPNTTPAILTTFLAFITPPNSLLRIYTIHARPTDAPRGYAFLLFSRLAAATAVIEAFTYHDAHSRAGLRIDDQRIWMGYAQEAVFQVANIAAETKGTFVDRVETGARMRYWREESSVKEHVVNELEDAEKPWEARRAFPGGVVDMGRWREGRDVERARRAGEEGDRKAREERNRMAREERNKKAKEERNNKTRKRKAEQSEQH</sequence>
<evidence type="ECO:0000313" key="2">
    <source>
        <dbReference type="EMBL" id="KAF2090177.1"/>
    </source>
</evidence>
<reference evidence="2" key="1">
    <citation type="journal article" date="2020" name="Stud. Mycol.">
        <title>101 Dothideomycetes genomes: a test case for predicting lifestyles and emergence of pathogens.</title>
        <authorList>
            <person name="Haridas S."/>
            <person name="Albert R."/>
            <person name="Binder M."/>
            <person name="Bloem J."/>
            <person name="Labutti K."/>
            <person name="Salamov A."/>
            <person name="Andreopoulos B."/>
            <person name="Baker S."/>
            <person name="Barry K."/>
            <person name="Bills G."/>
            <person name="Bluhm B."/>
            <person name="Cannon C."/>
            <person name="Castanera R."/>
            <person name="Culley D."/>
            <person name="Daum C."/>
            <person name="Ezra D."/>
            <person name="Gonzalez J."/>
            <person name="Henrissat B."/>
            <person name="Kuo A."/>
            <person name="Liang C."/>
            <person name="Lipzen A."/>
            <person name="Lutzoni F."/>
            <person name="Magnuson J."/>
            <person name="Mondo S."/>
            <person name="Nolan M."/>
            <person name="Ohm R."/>
            <person name="Pangilinan J."/>
            <person name="Park H.-J."/>
            <person name="Ramirez L."/>
            <person name="Alfaro M."/>
            <person name="Sun H."/>
            <person name="Tritt A."/>
            <person name="Yoshinaga Y."/>
            <person name="Zwiers L.-H."/>
            <person name="Turgeon B."/>
            <person name="Goodwin S."/>
            <person name="Spatafora J."/>
            <person name="Crous P."/>
            <person name="Grigoriev I."/>
        </authorList>
    </citation>
    <scope>NUCLEOTIDE SEQUENCE</scope>
    <source>
        <strain evidence="2">CBS 121410</strain>
    </source>
</reference>
<dbReference type="EMBL" id="ML978713">
    <property type="protein sequence ID" value="KAF2090177.1"/>
    <property type="molecule type" value="Genomic_DNA"/>
</dbReference>
<gene>
    <name evidence="2" type="ORF">K490DRAFT_63048</name>
</gene>
<feature type="compositionally biased region" description="Polar residues" evidence="1">
    <location>
        <begin position="1"/>
        <end position="10"/>
    </location>
</feature>
<feature type="region of interest" description="Disordered" evidence="1">
    <location>
        <begin position="1"/>
        <end position="41"/>
    </location>
</feature>
<dbReference type="AlphaFoldDB" id="A0A9P4M0H5"/>
<feature type="region of interest" description="Disordered" evidence="1">
    <location>
        <begin position="205"/>
        <end position="257"/>
    </location>
</feature>